<dbReference type="InterPro" id="IPR003593">
    <property type="entry name" value="AAA+_ATPase"/>
</dbReference>
<dbReference type="CDD" id="cd03219">
    <property type="entry name" value="ABC_Mj1267_LivG_branched"/>
    <property type="match status" value="1"/>
</dbReference>
<dbReference type="PROSITE" id="PS50893">
    <property type="entry name" value="ABC_TRANSPORTER_2"/>
    <property type="match status" value="1"/>
</dbReference>
<dbReference type="GO" id="GO:0005886">
    <property type="term" value="C:plasma membrane"/>
    <property type="evidence" value="ECO:0007669"/>
    <property type="project" value="TreeGrafter"/>
</dbReference>
<dbReference type="Pfam" id="PF00005">
    <property type="entry name" value="ABC_tran"/>
    <property type="match status" value="1"/>
</dbReference>
<dbReference type="Proteomes" id="UP000671879">
    <property type="component" value="Chromosome"/>
</dbReference>
<name>A0A9Q7A584_9BACT</name>
<keyword evidence="2" id="KW-0547">Nucleotide-binding</keyword>
<dbReference type="KEGG" id="aram:KAR29_08745"/>
<evidence type="ECO:0000313" key="6">
    <source>
        <dbReference type="Proteomes" id="UP000671879"/>
    </source>
</evidence>
<accession>A0A9Q7A584</accession>
<evidence type="ECO:0000256" key="3">
    <source>
        <dbReference type="ARBA" id="ARBA00022840"/>
    </source>
</evidence>
<feature type="domain" description="ABC transporter" evidence="4">
    <location>
        <begin position="8"/>
        <end position="256"/>
    </location>
</feature>
<dbReference type="PANTHER" id="PTHR45772">
    <property type="entry name" value="CONSERVED COMPONENT OF ABC TRANSPORTER FOR NATURAL AMINO ACIDS-RELATED"/>
    <property type="match status" value="1"/>
</dbReference>
<organism evidence="5 6">
    <name type="scientific">Aminithiophilus ramosus</name>
    <dbReference type="NCBI Taxonomy" id="3029084"/>
    <lineage>
        <taxon>Bacteria</taxon>
        <taxon>Thermotogati</taxon>
        <taxon>Synergistota</taxon>
        <taxon>Synergistia</taxon>
        <taxon>Synergistales</taxon>
        <taxon>Aminithiophilaceae</taxon>
        <taxon>Aminithiophilus</taxon>
    </lineage>
</organism>
<gene>
    <name evidence="5" type="ORF">KAR29_08745</name>
</gene>
<dbReference type="InterPro" id="IPR032823">
    <property type="entry name" value="BCA_ABC_TP_C"/>
</dbReference>
<dbReference type="FunFam" id="3.40.50.300:FF:000421">
    <property type="entry name" value="Branched-chain amino acid ABC transporter ATP-binding protein"/>
    <property type="match status" value="1"/>
</dbReference>
<dbReference type="EMBL" id="CP072943">
    <property type="protein sequence ID" value="QTX31455.1"/>
    <property type="molecule type" value="Genomic_DNA"/>
</dbReference>
<dbReference type="InterPro" id="IPR051120">
    <property type="entry name" value="ABC_AA/LPS_Transport"/>
</dbReference>
<proteinExistence type="predicted"/>
<evidence type="ECO:0000259" key="4">
    <source>
        <dbReference type="PROSITE" id="PS50893"/>
    </source>
</evidence>
<dbReference type="InterPro" id="IPR003439">
    <property type="entry name" value="ABC_transporter-like_ATP-bd"/>
</dbReference>
<keyword evidence="3 5" id="KW-0067">ATP-binding</keyword>
<dbReference type="SUPFAM" id="SSF52540">
    <property type="entry name" value="P-loop containing nucleoside triphosphate hydrolases"/>
    <property type="match status" value="1"/>
</dbReference>
<protein>
    <submittedName>
        <fullName evidence="5">ABC transporter ATP-binding protein</fullName>
    </submittedName>
</protein>
<keyword evidence="1" id="KW-0813">Transport</keyword>
<dbReference type="GO" id="GO:0016887">
    <property type="term" value="F:ATP hydrolysis activity"/>
    <property type="evidence" value="ECO:0007669"/>
    <property type="project" value="InterPro"/>
</dbReference>
<evidence type="ECO:0000256" key="2">
    <source>
        <dbReference type="ARBA" id="ARBA00022741"/>
    </source>
</evidence>
<dbReference type="AlphaFoldDB" id="A0A9Q7A584"/>
<evidence type="ECO:0000256" key="1">
    <source>
        <dbReference type="ARBA" id="ARBA00022448"/>
    </source>
</evidence>
<sequence>MSAPEAVLTLSGVNKSFGGVQAVSQMTFTVERGAITGLIGPNGAGKTTIFNLVTAVYPVDSGDILFKGRSLPGLASHEIIRLGIARTFQNLRLFHRSTALENVMTACQRHHPYGFLEALTHGGRWKRTEKAIERRSLELLDRVGLADRAHQAASTLPYGHQRRLEIARALALDPELLLLDEPAAGMNPEEVFALNDLIGAIHRDFSLTILVIEHHMDLVMEICPHIVCMNFGAKIAEGGPEDIQNHPEVLKAYLGEEAVEA</sequence>
<reference evidence="6" key="1">
    <citation type="submission" date="2021-04" db="EMBL/GenBank/DDBJ databases">
        <title>A novel Synergistetes isolate from a pyrite-forming mixed culture.</title>
        <authorList>
            <person name="Bunk B."/>
            <person name="Sproer C."/>
            <person name="Spring S."/>
            <person name="Pester M."/>
        </authorList>
    </citation>
    <scope>NUCLEOTIDE SEQUENCE [LARGE SCALE GENOMIC DNA]</scope>
    <source>
        <strain evidence="6">J.5.4.2-T.3.5.2</strain>
    </source>
</reference>
<dbReference type="Gene3D" id="3.40.50.300">
    <property type="entry name" value="P-loop containing nucleotide triphosphate hydrolases"/>
    <property type="match status" value="1"/>
</dbReference>
<dbReference type="PANTHER" id="PTHR45772:SF9">
    <property type="entry name" value="CONSERVED COMPONENT OF ABC TRANSPORTER FOR NATURAL AMINO ACIDS"/>
    <property type="match status" value="1"/>
</dbReference>
<dbReference type="GO" id="GO:0005524">
    <property type="term" value="F:ATP binding"/>
    <property type="evidence" value="ECO:0007669"/>
    <property type="project" value="UniProtKB-KW"/>
</dbReference>
<dbReference type="InterPro" id="IPR027417">
    <property type="entry name" value="P-loop_NTPase"/>
</dbReference>
<dbReference type="SMART" id="SM00382">
    <property type="entry name" value="AAA"/>
    <property type="match status" value="1"/>
</dbReference>
<evidence type="ECO:0000313" key="5">
    <source>
        <dbReference type="EMBL" id="QTX31455.1"/>
    </source>
</evidence>
<dbReference type="Pfam" id="PF12399">
    <property type="entry name" value="BCA_ABC_TP_C"/>
    <property type="match status" value="1"/>
</dbReference>
<dbReference type="RefSeq" id="WP_274372620.1">
    <property type="nucleotide sequence ID" value="NZ_CP072943.1"/>
</dbReference>
<keyword evidence="6" id="KW-1185">Reference proteome</keyword>